<proteinExistence type="predicted"/>
<reference evidence="4" key="2">
    <citation type="journal article" date="2021" name="PeerJ">
        <title>Extensive microbial diversity within the chicken gut microbiome revealed by metagenomics and culture.</title>
        <authorList>
            <person name="Gilroy R."/>
            <person name="Ravi A."/>
            <person name="Getino M."/>
            <person name="Pursley I."/>
            <person name="Horton D.L."/>
            <person name="Alikhan N.F."/>
            <person name="Baker D."/>
            <person name="Gharbi K."/>
            <person name="Hall N."/>
            <person name="Watson M."/>
            <person name="Adriaenssens E.M."/>
            <person name="Foster-Nyarko E."/>
            <person name="Jarju S."/>
            <person name="Secka A."/>
            <person name="Antonio M."/>
            <person name="Oren A."/>
            <person name="Chaudhuri R.R."/>
            <person name="La Ragione R."/>
            <person name="Hildebrand F."/>
            <person name="Pallen M.J."/>
        </authorList>
    </citation>
    <scope>NUCLEOTIDE SEQUENCE</scope>
    <source>
        <strain evidence="4">B1-16210</strain>
    </source>
</reference>
<evidence type="ECO:0000259" key="3">
    <source>
        <dbReference type="Pfam" id="PF01551"/>
    </source>
</evidence>
<dbReference type="InterPro" id="IPR011055">
    <property type="entry name" value="Dup_hybrid_motif"/>
</dbReference>
<dbReference type="Pfam" id="PF01551">
    <property type="entry name" value="Peptidase_M23"/>
    <property type="match status" value="1"/>
</dbReference>
<name>A0A940DEE0_9PROT</name>
<gene>
    <name evidence="4" type="ORF">IAC77_02125</name>
</gene>
<dbReference type="SUPFAM" id="SSF51261">
    <property type="entry name" value="Duplicated hybrid motif"/>
    <property type="match status" value="1"/>
</dbReference>
<evidence type="ECO:0000256" key="1">
    <source>
        <dbReference type="ARBA" id="ARBA00022729"/>
    </source>
</evidence>
<dbReference type="PANTHER" id="PTHR21666:SF289">
    <property type="entry name" value="L-ALA--D-GLU ENDOPEPTIDASE"/>
    <property type="match status" value="1"/>
</dbReference>
<sequence>MNFGIAAFLLASLMCGGANAASLLRPTAFPKTANDLTFTQNLQLQTAGYEPWETIYDNSGRCVSGCTYAGITVQEQNRIINENTNAMYQHLAQYAQTHQNELTPAQFQAIQNILTPGDNAAAAQWAPSPQPARCSPNNPAIPAGQRIPVGEPLIGTPRITSPFGSRIHPITGELSGHNGIDFSAPVGTTVFTPANGTVAAVWTDATCGNGLRITHTDGYETVYCHLSRVTVSKGDQVEAGCAVAETGNTGRSTGPHLHYGIKYNGIYTNPAGLLGRKD</sequence>
<accession>A0A940DEE0</accession>
<reference evidence="4" key="1">
    <citation type="submission" date="2020-10" db="EMBL/GenBank/DDBJ databases">
        <authorList>
            <person name="Gilroy R."/>
        </authorList>
    </citation>
    <scope>NUCLEOTIDE SEQUENCE</scope>
    <source>
        <strain evidence="4">B1-16210</strain>
    </source>
</reference>
<dbReference type="Gene3D" id="2.70.70.10">
    <property type="entry name" value="Glucose Permease (Domain IIA)"/>
    <property type="match status" value="1"/>
</dbReference>
<organism evidence="4 5">
    <name type="scientific">Candidatus Enterousia excrementavium</name>
    <dbReference type="NCBI Taxonomy" id="2840789"/>
    <lineage>
        <taxon>Bacteria</taxon>
        <taxon>Pseudomonadati</taxon>
        <taxon>Pseudomonadota</taxon>
        <taxon>Alphaproteobacteria</taxon>
        <taxon>Candidatus Enterousia</taxon>
    </lineage>
</organism>
<dbReference type="CDD" id="cd12797">
    <property type="entry name" value="M23_peptidase"/>
    <property type="match status" value="1"/>
</dbReference>
<dbReference type="Proteomes" id="UP000721442">
    <property type="component" value="Unassembled WGS sequence"/>
</dbReference>
<protein>
    <submittedName>
        <fullName evidence="4">M23 family metallopeptidase</fullName>
    </submittedName>
</protein>
<dbReference type="EMBL" id="JADINE010000028">
    <property type="protein sequence ID" value="MBO8407240.1"/>
    <property type="molecule type" value="Genomic_DNA"/>
</dbReference>
<feature type="domain" description="M23ase beta-sheet core" evidence="3">
    <location>
        <begin position="176"/>
        <end position="270"/>
    </location>
</feature>
<dbReference type="InterPro" id="IPR050570">
    <property type="entry name" value="Cell_wall_metabolism_enzyme"/>
</dbReference>
<evidence type="ECO:0000313" key="4">
    <source>
        <dbReference type="EMBL" id="MBO8407240.1"/>
    </source>
</evidence>
<dbReference type="AlphaFoldDB" id="A0A940DEE0"/>
<feature type="signal peptide" evidence="2">
    <location>
        <begin position="1"/>
        <end position="20"/>
    </location>
</feature>
<evidence type="ECO:0000256" key="2">
    <source>
        <dbReference type="SAM" id="SignalP"/>
    </source>
</evidence>
<evidence type="ECO:0000313" key="5">
    <source>
        <dbReference type="Proteomes" id="UP000721442"/>
    </source>
</evidence>
<comment type="caution">
    <text evidence="4">The sequence shown here is derived from an EMBL/GenBank/DDBJ whole genome shotgun (WGS) entry which is preliminary data.</text>
</comment>
<dbReference type="InterPro" id="IPR016047">
    <property type="entry name" value="M23ase_b-sheet_dom"/>
</dbReference>
<feature type="chain" id="PRO_5037553477" evidence="2">
    <location>
        <begin position="21"/>
        <end position="278"/>
    </location>
</feature>
<keyword evidence="1 2" id="KW-0732">Signal</keyword>
<dbReference type="PANTHER" id="PTHR21666">
    <property type="entry name" value="PEPTIDASE-RELATED"/>
    <property type="match status" value="1"/>
</dbReference>
<dbReference type="GO" id="GO:0004222">
    <property type="term" value="F:metalloendopeptidase activity"/>
    <property type="evidence" value="ECO:0007669"/>
    <property type="project" value="TreeGrafter"/>
</dbReference>